<keyword evidence="3" id="KW-0449">Lipoprotein</keyword>
<sequence length="469" mass="50215">MSDRDEELGRALRDLPAPPHREGFHAELRARLEDEAASRRAARPPWRPWRARDSRDRGFAPGAARPGDARARGSAARRRLGPALAGATALAAAIVLVLALLPGRVDRGVVTAPAQAAQVVERARAALADVRSLRATLVVRGRLNAQEPLTTDRLRVALTDRGDLRVLGSAQDGDFYYSSRDAREVQLDLPYAPGSFVTEGVAPGAPDGLIGDRRLGLQAAAVTRALAAARTGTVREERVDGRPAWVLRADIPVNKLGYSGDRLEVIVDRGTGFPLSVRETLRGRLVQGFELEHLRLNPSLPASAFAPDVPADATVVDEGFRTVPFSAVRDRVGYPPLAPRALPAGFGRSVTRVARTTPSPTGNEALNPPSRDVVSTAYRRGLDTVIVSTRRAGADPDAWADPIASGEGNLVEPERVRIRAGALRGATANVVLDPRVEPHVYVVTDQLVLTITGPLTREELLAATASLTR</sequence>
<dbReference type="AlphaFoldDB" id="A0A660L1J6"/>
<feature type="transmembrane region" description="Helical" evidence="2">
    <location>
        <begin position="80"/>
        <end position="101"/>
    </location>
</feature>
<dbReference type="InterPro" id="IPR052944">
    <property type="entry name" value="Sporulation_related"/>
</dbReference>
<dbReference type="Gene3D" id="2.50.20.10">
    <property type="entry name" value="Lipoprotein localisation LolA/LolB/LppX"/>
    <property type="match status" value="1"/>
</dbReference>
<dbReference type="PANTHER" id="PTHR37507:SF2">
    <property type="entry name" value="SPORULATION PROTEIN YDCC"/>
    <property type="match status" value="1"/>
</dbReference>
<keyword evidence="2" id="KW-1133">Transmembrane helix</keyword>
<feature type="compositionally biased region" description="Basic and acidic residues" evidence="1">
    <location>
        <begin position="1"/>
        <end position="38"/>
    </location>
</feature>
<comment type="caution">
    <text evidence="3">The sequence shown here is derived from an EMBL/GenBank/DDBJ whole genome shotgun (WGS) entry which is preliminary data.</text>
</comment>
<keyword evidence="2" id="KW-0812">Transmembrane</keyword>
<dbReference type="EMBL" id="RBIL01000002">
    <property type="protein sequence ID" value="RKQ87084.1"/>
    <property type="molecule type" value="Genomic_DNA"/>
</dbReference>
<dbReference type="PANTHER" id="PTHR37507">
    <property type="entry name" value="SPORULATION PROTEIN YDCC"/>
    <property type="match status" value="1"/>
</dbReference>
<dbReference type="OrthoDB" id="9764149at2"/>
<proteinExistence type="predicted"/>
<protein>
    <submittedName>
        <fullName evidence="3">Outer membrane lipoprotein-sorting protein</fullName>
    </submittedName>
</protein>
<keyword evidence="4" id="KW-1185">Reference proteome</keyword>
<evidence type="ECO:0000313" key="3">
    <source>
        <dbReference type="EMBL" id="RKQ87084.1"/>
    </source>
</evidence>
<reference evidence="3 4" key="1">
    <citation type="submission" date="2018-10" db="EMBL/GenBank/DDBJ databases">
        <title>Genomic Encyclopedia of Archaeal and Bacterial Type Strains, Phase II (KMG-II): from individual species to whole genera.</title>
        <authorList>
            <person name="Goeker M."/>
        </authorList>
    </citation>
    <scope>NUCLEOTIDE SEQUENCE [LARGE SCALE GENOMIC DNA]</scope>
    <source>
        <strain evidence="3 4">DSM 14954</strain>
    </source>
</reference>
<evidence type="ECO:0000256" key="1">
    <source>
        <dbReference type="SAM" id="MobiDB-lite"/>
    </source>
</evidence>
<keyword evidence="2" id="KW-0472">Membrane</keyword>
<evidence type="ECO:0000256" key="2">
    <source>
        <dbReference type="SAM" id="Phobius"/>
    </source>
</evidence>
<organism evidence="3 4">
    <name type="scientific">Solirubrobacter pauli</name>
    <dbReference type="NCBI Taxonomy" id="166793"/>
    <lineage>
        <taxon>Bacteria</taxon>
        <taxon>Bacillati</taxon>
        <taxon>Actinomycetota</taxon>
        <taxon>Thermoleophilia</taxon>
        <taxon>Solirubrobacterales</taxon>
        <taxon>Solirubrobacteraceae</taxon>
        <taxon>Solirubrobacter</taxon>
    </lineage>
</organism>
<evidence type="ECO:0000313" key="4">
    <source>
        <dbReference type="Proteomes" id="UP000278962"/>
    </source>
</evidence>
<dbReference type="Proteomes" id="UP000278962">
    <property type="component" value="Unassembled WGS sequence"/>
</dbReference>
<name>A0A660L1J6_9ACTN</name>
<dbReference type="RefSeq" id="WP_121255351.1">
    <property type="nucleotide sequence ID" value="NZ_RBIL01000002.1"/>
</dbReference>
<feature type="region of interest" description="Disordered" evidence="1">
    <location>
        <begin position="1"/>
        <end position="74"/>
    </location>
</feature>
<accession>A0A660L1J6</accession>
<gene>
    <name evidence="3" type="ORF">C8N24_5104</name>
</gene>